<dbReference type="InterPro" id="IPR051013">
    <property type="entry name" value="MBL_superfamily_lactonases"/>
</dbReference>
<name>A0A9X0B9N7_9EURO</name>
<reference evidence="6" key="1">
    <citation type="submission" date="2022-12" db="EMBL/GenBank/DDBJ databases">
        <authorList>
            <person name="Petersen C."/>
        </authorList>
    </citation>
    <scope>NUCLEOTIDE SEQUENCE</scope>
    <source>
        <strain evidence="6">IBT 29677</strain>
    </source>
</reference>
<dbReference type="GO" id="GO:0046872">
    <property type="term" value="F:metal ion binding"/>
    <property type="evidence" value="ECO:0007669"/>
    <property type="project" value="UniProtKB-KW"/>
</dbReference>
<reference evidence="6" key="2">
    <citation type="journal article" date="2023" name="IMA Fungus">
        <title>Comparative genomic study of the Penicillium genus elucidates a diverse pangenome and 15 lateral gene transfer events.</title>
        <authorList>
            <person name="Petersen C."/>
            <person name="Sorensen T."/>
            <person name="Nielsen M.R."/>
            <person name="Sondergaard T.E."/>
            <person name="Sorensen J.L."/>
            <person name="Fitzpatrick D.A."/>
            <person name="Frisvad J.C."/>
            <person name="Nielsen K.L."/>
        </authorList>
    </citation>
    <scope>NUCLEOTIDE SEQUENCE</scope>
    <source>
        <strain evidence="6">IBT 29677</strain>
    </source>
</reference>
<dbReference type="SUPFAM" id="SSF56281">
    <property type="entry name" value="Metallo-hydrolase/oxidoreductase"/>
    <property type="match status" value="1"/>
</dbReference>
<dbReference type="InterPro" id="IPR036866">
    <property type="entry name" value="RibonucZ/Hydroxyglut_hydro"/>
</dbReference>
<dbReference type="OrthoDB" id="10250730at2759"/>
<keyword evidence="4" id="KW-0862">Zinc</keyword>
<proteinExistence type="inferred from homology"/>
<sequence>MGTAIGLGLLNPPPPSDKTVRVRMIDTKSFMSLHAFSFVKPVMPGHERMSVTTVAFLIENERLGKKAMFDLGTRKDYWNSPPFTLTRIEAAIPGVKIEKDVTEILQEQGTRLDEIGMELESHLEPISIRNLTLADDIIWSHSHWDHMGSPHLFPPSTRLSYGKGTGPFPAYPENPNSNLNADDFKDRECVEIDCTDLNIGPFPATDFYGDGSLYLLDTPGHWLGHICALARTTPDTFVFLGGDICHFAGDFRPSEEIPLPNSIPADSLLSSQKYPMPCPCEFFSAHHPQLREIGPSVDTKSTPFYQLSTHAHSTYKDPATAVISTYGMQKYFDADPNVMVFLAHDTSLLDHLPTFNENPDDDLNDWKRLGYKQKCHWGWMGELPRYDKDGNVAGPGNREKPIVDGLWVDGALVEGFKK</sequence>
<organism evidence="6 7">
    <name type="scientific">Penicillium cosmopolitanum</name>
    <dbReference type="NCBI Taxonomy" id="1131564"/>
    <lineage>
        <taxon>Eukaryota</taxon>
        <taxon>Fungi</taxon>
        <taxon>Dikarya</taxon>
        <taxon>Ascomycota</taxon>
        <taxon>Pezizomycotina</taxon>
        <taxon>Eurotiomycetes</taxon>
        <taxon>Eurotiomycetidae</taxon>
        <taxon>Eurotiales</taxon>
        <taxon>Aspergillaceae</taxon>
        <taxon>Penicillium</taxon>
    </lineage>
</organism>
<keyword evidence="2" id="KW-0479">Metal-binding</keyword>
<dbReference type="PANTHER" id="PTHR42978">
    <property type="entry name" value="QUORUM-QUENCHING LACTONASE YTNP-RELATED-RELATED"/>
    <property type="match status" value="1"/>
</dbReference>
<protein>
    <recommendedName>
        <fullName evidence="5">Metallo-beta-lactamase domain-containing protein</fullName>
    </recommendedName>
</protein>
<comment type="similarity">
    <text evidence="1">Belongs to the metallo-beta-lactamase superfamily.</text>
</comment>
<accession>A0A9X0B9N7</accession>
<dbReference type="Proteomes" id="UP001147747">
    <property type="component" value="Unassembled WGS sequence"/>
</dbReference>
<dbReference type="EMBL" id="JAPZBU010000006">
    <property type="protein sequence ID" value="KAJ5396933.1"/>
    <property type="molecule type" value="Genomic_DNA"/>
</dbReference>
<dbReference type="RefSeq" id="XP_056488985.1">
    <property type="nucleotide sequence ID" value="XM_056629683.1"/>
</dbReference>
<evidence type="ECO:0000256" key="4">
    <source>
        <dbReference type="ARBA" id="ARBA00022833"/>
    </source>
</evidence>
<dbReference type="InterPro" id="IPR001279">
    <property type="entry name" value="Metallo-B-lactamas"/>
</dbReference>
<evidence type="ECO:0000313" key="6">
    <source>
        <dbReference type="EMBL" id="KAJ5396933.1"/>
    </source>
</evidence>
<dbReference type="PANTHER" id="PTHR42978:SF5">
    <property type="entry name" value="METALLO-BETA-LACTAMASE DOMAIN-CONTAINING PROTEIN"/>
    <property type="match status" value="1"/>
</dbReference>
<keyword evidence="7" id="KW-1185">Reference proteome</keyword>
<gene>
    <name evidence="6" type="ORF">N7509_005046</name>
</gene>
<dbReference type="AlphaFoldDB" id="A0A9X0B9N7"/>
<keyword evidence="3" id="KW-0378">Hydrolase</keyword>
<evidence type="ECO:0000259" key="5">
    <source>
        <dbReference type="SMART" id="SM00849"/>
    </source>
</evidence>
<dbReference type="CDD" id="cd07730">
    <property type="entry name" value="metallo-hydrolase-like_MBL-fold"/>
    <property type="match status" value="1"/>
</dbReference>
<dbReference type="GO" id="GO:0016787">
    <property type="term" value="F:hydrolase activity"/>
    <property type="evidence" value="ECO:0007669"/>
    <property type="project" value="UniProtKB-KW"/>
</dbReference>
<dbReference type="Gene3D" id="3.60.15.10">
    <property type="entry name" value="Ribonuclease Z/Hydroxyacylglutathione hydrolase-like"/>
    <property type="match status" value="1"/>
</dbReference>
<dbReference type="GeneID" id="81368663"/>
<evidence type="ECO:0000313" key="7">
    <source>
        <dbReference type="Proteomes" id="UP001147747"/>
    </source>
</evidence>
<evidence type="ECO:0000256" key="2">
    <source>
        <dbReference type="ARBA" id="ARBA00022723"/>
    </source>
</evidence>
<dbReference type="SMART" id="SM00849">
    <property type="entry name" value="Lactamase_B"/>
    <property type="match status" value="1"/>
</dbReference>
<evidence type="ECO:0000256" key="1">
    <source>
        <dbReference type="ARBA" id="ARBA00007749"/>
    </source>
</evidence>
<comment type="caution">
    <text evidence="6">The sequence shown here is derived from an EMBL/GenBank/DDBJ whole genome shotgun (WGS) entry which is preliminary data.</text>
</comment>
<feature type="domain" description="Metallo-beta-lactamase" evidence="5">
    <location>
        <begin position="52"/>
        <end position="286"/>
    </location>
</feature>
<evidence type="ECO:0000256" key="3">
    <source>
        <dbReference type="ARBA" id="ARBA00022801"/>
    </source>
</evidence>